<dbReference type="Proteomes" id="UP000056090">
    <property type="component" value="Chromosome"/>
</dbReference>
<organism evidence="2 3">
    <name type="scientific">Alteromonas australica</name>
    <dbReference type="NCBI Taxonomy" id="589873"/>
    <lineage>
        <taxon>Bacteria</taxon>
        <taxon>Pseudomonadati</taxon>
        <taxon>Pseudomonadota</taxon>
        <taxon>Gammaproteobacteria</taxon>
        <taxon>Alteromonadales</taxon>
        <taxon>Alteromonadaceae</taxon>
        <taxon>Alteromonas/Salinimonas group</taxon>
        <taxon>Alteromonas</taxon>
    </lineage>
</organism>
<accession>A0A075NXS3</accession>
<feature type="transmembrane region" description="Helical" evidence="1">
    <location>
        <begin position="20"/>
        <end position="38"/>
    </location>
</feature>
<keyword evidence="3" id="KW-1185">Reference proteome</keyword>
<evidence type="ECO:0000313" key="3">
    <source>
        <dbReference type="Proteomes" id="UP000056090"/>
    </source>
</evidence>
<keyword evidence="1" id="KW-0812">Transmembrane</keyword>
<dbReference type="AlphaFoldDB" id="A0A075NXS3"/>
<protein>
    <submittedName>
        <fullName evidence="2">Uncharacterized protein</fullName>
    </submittedName>
</protein>
<reference evidence="2 3" key="1">
    <citation type="submission" date="2014-06" db="EMBL/GenBank/DDBJ databases">
        <title>Genomes of Alteromonas australica, a world apart.</title>
        <authorList>
            <person name="Gonzaga A."/>
            <person name="Lopez-Perez M."/>
            <person name="Rodriguez-Valera F."/>
        </authorList>
    </citation>
    <scope>NUCLEOTIDE SEQUENCE [LARGE SCALE GENOMIC DNA]</scope>
    <source>
        <strain evidence="2 3">H 17</strain>
    </source>
</reference>
<evidence type="ECO:0000313" key="2">
    <source>
        <dbReference type="EMBL" id="AIF98253.1"/>
    </source>
</evidence>
<proteinExistence type="predicted"/>
<feature type="transmembrane region" description="Helical" evidence="1">
    <location>
        <begin position="44"/>
        <end position="62"/>
    </location>
</feature>
<keyword evidence="1" id="KW-1133">Transmembrane helix</keyword>
<sequence>MEEYFAGLRKIKLRSDNVHAARWPCFYLVSIGIFLGFLFPPLGFIAPLFIYLFLFLLLRLSLSTCPRCNKRFYSLLNIIFKGSFYSKSGMWAVSCNSCGLKLSELPEVNEIAISSHKDEWFK</sequence>
<gene>
    <name evidence="2" type="ORF">EP13_05790</name>
</gene>
<dbReference type="KEGG" id="aal:EP13_05790"/>
<evidence type="ECO:0000256" key="1">
    <source>
        <dbReference type="SAM" id="Phobius"/>
    </source>
</evidence>
<name>A0A075NXS3_9ALTE</name>
<keyword evidence="1" id="KW-0472">Membrane</keyword>
<dbReference type="EMBL" id="CP008849">
    <property type="protein sequence ID" value="AIF98253.1"/>
    <property type="molecule type" value="Genomic_DNA"/>
</dbReference>